<protein>
    <submittedName>
        <fullName evidence="2">Uncharacterized protein</fullName>
    </submittedName>
</protein>
<evidence type="ECO:0000313" key="3">
    <source>
        <dbReference type="Proteomes" id="UP000003344"/>
    </source>
</evidence>
<dbReference type="EMBL" id="ACDX02000001">
    <property type="protein sequence ID" value="EFC89921.1"/>
    <property type="molecule type" value="Genomic_DNA"/>
</dbReference>
<dbReference type="Proteomes" id="UP000003344">
    <property type="component" value="Unassembled WGS sequence"/>
</dbReference>
<comment type="caution">
    <text evidence="2">The sequence shown here is derived from an EMBL/GenBank/DDBJ whole genome shotgun (WGS) entry which is preliminary data.</text>
</comment>
<proteinExistence type="predicted"/>
<feature type="transmembrane region" description="Helical" evidence="1">
    <location>
        <begin position="110"/>
        <end position="129"/>
    </location>
</feature>
<feature type="transmembrane region" description="Helical" evidence="1">
    <location>
        <begin position="21"/>
        <end position="40"/>
    </location>
</feature>
<dbReference type="AlphaFoldDB" id="D2ZSY8"/>
<reference evidence="2 3" key="1">
    <citation type="submission" date="2009-10" db="EMBL/GenBank/DDBJ databases">
        <authorList>
            <person name="Weinstock G."/>
            <person name="Sodergren E."/>
            <person name="Clifton S."/>
            <person name="Fulton L."/>
            <person name="Fulton B."/>
            <person name="Courtney L."/>
            <person name="Fronick C."/>
            <person name="Harrison M."/>
            <person name="Strong C."/>
            <person name="Farmer C."/>
            <person name="Delahaunty K."/>
            <person name="Markovic C."/>
            <person name="Hall O."/>
            <person name="Minx P."/>
            <person name="Tomlinson C."/>
            <person name="Mitreva M."/>
            <person name="Nelson J."/>
            <person name="Hou S."/>
            <person name="Wollam A."/>
            <person name="Pepin K.H."/>
            <person name="Johnson M."/>
            <person name="Bhonagiri V."/>
            <person name="Nash W.E."/>
            <person name="Warren W."/>
            <person name="Chinwalla A."/>
            <person name="Mardis E.R."/>
            <person name="Wilson R.K."/>
        </authorList>
    </citation>
    <scope>NUCLEOTIDE SEQUENCE [LARGE SCALE GENOMIC DNA]</scope>
    <source>
        <strain evidence="3">ATCC 25996 / DSM 4631 / NCTC 10774 / M26</strain>
    </source>
</reference>
<keyword evidence="1" id="KW-1133">Transmembrane helix</keyword>
<sequence>MDHNDVRKGILQANMIERNSGLLSAEMTIVPFVAAIFAANAAENSLLGFFLFFVVGISSFVFFLWCSEYRAPRFWMAVFFSGIWAYVTWKFVGFFMPNLPPPSAPFTHTVLHYTFQAVPAIIAFLVTMLNHHVDFEWMDDVFGKAK</sequence>
<dbReference type="RefSeq" id="WP_003740924.1">
    <property type="nucleotide sequence ID" value="NZ_ACDX02000001.1"/>
</dbReference>
<dbReference type="STRING" id="546266.NEIMUCOT_03721"/>
<keyword evidence="1" id="KW-0812">Transmembrane</keyword>
<organism evidence="2 3">
    <name type="scientific">Neisseria mucosa (strain ATCC 25996 / DSM 4631 / NCTC 10774 / M26)</name>
    <dbReference type="NCBI Taxonomy" id="546266"/>
    <lineage>
        <taxon>Bacteria</taxon>
        <taxon>Pseudomonadati</taxon>
        <taxon>Pseudomonadota</taxon>
        <taxon>Betaproteobacteria</taxon>
        <taxon>Neisseriales</taxon>
        <taxon>Neisseriaceae</taxon>
        <taxon>Neisseria</taxon>
    </lineage>
</organism>
<name>D2ZSY8_NEIM2</name>
<accession>D2ZSY8</accession>
<gene>
    <name evidence="2" type="ORF">NEIMUCOT_03721</name>
</gene>
<feature type="transmembrane region" description="Helical" evidence="1">
    <location>
        <begin position="46"/>
        <end position="67"/>
    </location>
</feature>
<evidence type="ECO:0000313" key="2">
    <source>
        <dbReference type="EMBL" id="EFC89921.1"/>
    </source>
</evidence>
<feature type="transmembrane region" description="Helical" evidence="1">
    <location>
        <begin position="74"/>
        <end position="95"/>
    </location>
</feature>
<keyword evidence="1" id="KW-0472">Membrane</keyword>
<evidence type="ECO:0000256" key="1">
    <source>
        <dbReference type="SAM" id="Phobius"/>
    </source>
</evidence>